<reference evidence="1 2" key="1">
    <citation type="journal article" date="2015" name="Nature">
        <title>rRNA introns, odd ribosomes, and small enigmatic genomes across a large radiation of phyla.</title>
        <authorList>
            <person name="Brown C.T."/>
            <person name="Hug L.A."/>
            <person name="Thomas B.C."/>
            <person name="Sharon I."/>
            <person name="Castelle C.J."/>
            <person name="Singh A."/>
            <person name="Wilkins M.J."/>
            <person name="Williams K.H."/>
            <person name="Banfield J.F."/>
        </authorList>
    </citation>
    <scope>NUCLEOTIDE SEQUENCE [LARGE SCALE GENOMIC DNA]</scope>
</reference>
<dbReference type="SUPFAM" id="SSF53795">
    <property type="entry name" value="PEP carboxykinase-like"/>
    <property type="match status" value="1"/>
</dbReference>
<dbReference type="Gene3D" id="3.40.50.300">
    <property type="entry name" value="P-loop containing nucleotide triphosphate hydrolases"/>
    <property type="match status" value="1"/>
</dbReference>
<accession>A0A0G0WXM0</accession>
<proteinExistence type="predicted"/>
<organism evidence="1 2">
    <name type="scientific">Candidatus Wolfebacteria bacterium GW2011_GWB1_41_12</name>
    <dbReference type="NCBI Taxonomy" id="1619006"/>
    <lineage>
        <taxon>Bacteria</taxon>
        <taxon>Candidatus Wolfeibacteriota</taxon>
    </lineage>
</organism>
<evidence type="ECO:0000313" key="1">
    <source>
        <dbReference type="EMBL" id="KKR89150.1"/>
    </source>
</evidence>
<dbReference type="AlphaFoldDB" id="A0A0G0WXM0"/>
<gene>
    <name evidence="1" type="ORF">UU38_C0001G0052</name>
</gene>
<dbReference type="EMBL" id="LCAK01000001">
    <property type="protein sequence ID" value="KKR89150.1"/>
    <property type="molecule type" value="Genomic_DNA"/>
</dbReference>
<comment type="caution">
    <text evidence="1">The sequence shown here is derived from an EMBL/GenBank/DDBJ whole genome shotgun (WGS) entry which is preliminary data.</text>
</comment>
<sequence length="353" mass="40986">MKSFYNIHNFLKVAVIEENNDLTPGYDHYLRDFKADEEYETVDYEVRKFSEFQLPESGLKITDEFIGFDSGVYFPREKFALTLNNNKICEYTAYANRATNLWLQVLLLKRGYSFLHGAGAEINGKGLIFPAFGGTGKTTLMSKLRKEKNFKFFGDDFVIIDKNAKMHSYPSDFSIYDYHVKFFPEIRNTSFGRYLTMRKIFWPYYEGKRAVNFAAKRFLAGEPILNGWHADYAKVPANFIVPSEQMGKQKDLFAGLFLSKYDGSEIKIEEMKLDELVGETAGILHLEFSGGLKYLYSLEALGLFDMLEFETTQKEILEKSFSKIKRYRILVPRNINLDDYCDKVTRFINEITA</sequence>
<evidence type="ECO:0000313" key="2">
    <source>
        <dbReference type="Proteomes" id="UP000033918"/>
    </source>
</evidence>
<dbReference type="InterPro" id="IPR027417">
    <property type="entry name" value="P-loop_NTPase"/>
</dbReference>
<name>A0A0G0WXM0_9BACT</name>
<evidence type="ECO:0008006" key="3">
    <source>
        <dbReference type="Google" id="ProtNLM"/>
    </source>
</evidence>
<protein>
    <recommendedName>
        <fullName evidence="3">HPr kinase</fullName>
    </recommendedName>
</protein>
<dbReference type="Proteomes" id="UP000033918">
    <property type="component" value="Unassembled WGS sequence"/>
</dbReference>